<dbReference type="GO" id="GO:0003723">
    <property type="term" value="F:RNA binding"/>
    <property type="evidence" value="ECO:0007669"/>
    <property type="project" value="UniProtKB-UniRule"/>
</dbReference>
<dbReference type="GO" id="GO:1990904">
    <property type="term" value="C:ribonucleoprotein complex"/>
    <property type="evidence" value="ECO:0007669"/>
    <property type="project" value="InterPro"/>
</dbReference>
<sequence>MYYQKSGDARAVEEQLYAALNAGGANVNTARAEQERRAMAAAAAANRVSMAQGFDFGAGAVNGGWPVDPALVRSQLEYYFSDENLSTDSYLRSFIMPQEGWVSLLLFQEFPRIRSLGADIWALRQVSAESVQLEMDATGMYVRILDLERRRKWATTSDESTAWQ</sequence>
<evidence type="ECO:0000313" key="6">
    <source>
        <dbReference type="EMBL" id="CAD9584744.1"/>
    </source>
</evidence>
<dbReference type="InterPro" id="IPR006630">
    <property type="entry name" value="La_HTH"/>
</dbReference>
<name>A0A6U6NP90_9DINO</name>
<dbReference type="SUPFAM" id="SSF46785">
    <property type="entry name" value="Winged helix' DNA-binding domain"/>
    <property type="match status" value="1"/>
</dbReference>
<dbReference type="InterPro" id="IPR002344">
    <property type="entry name" value="Lupus_La"/>
</dbReference>
<dbReference type="GO" id="GO:0005634">
    <property type="term" value="C:nucleus"/>
    <property type="evidence" value="ECO:0007669"/>
    <property type="project" value="UniProtKB-SubCell"/>
</dbReference>
<dbReference type="PANTHER" id="PTHR22792:SF132">
    <property type="entry name" value="LA-RELATED PROTEIN 1"/>
    <property type="match status" value="1"/>
</dbReference>
<keyword evidence="2 4" id="KW-0694">RNA-binding</keyword>
<dbReference type="SMART" id="SM00715">
    <property type="entry name" value="LA"/>
    <property type="match status" value="1"/>
</dbReference>
<feature type="domain" description="HTH La-type RNA-binding" evidence="5">
    <location>
        <begin position="62"/>
        <end position="159"/>
    </location>
</feature>
<dbReference type="CDD" id="cd07323">
    <property type="entry name" value="LAM"/>
    <property type="match status" value="1"/>
</dbReference>
<dbReference type="AlphaFoldDB" id="A0A6U6NP90"/>
<proteinExistence type="predicted"/>
<dbReference type="PRINTS" id="PR00302">
    <property type="entry name" value="LUPUSLA"/>
</dbReference>
<keyword evidence="3" id="KW-0539">Nucleus</keyword>
<evidence type="ECO:0000256" key="2">
    <source>
        <dbReference type="ARBA" id="ARBA00022884"/>
    </source>
</evidence>
<dbReference type="GO" id="GO:0006396">
    <property type="term" value="P:RNA processing"/>
    <property type="evidence" value="ECO:0007669"/>
    <property type="project" value="InterPro"/>
</dbReference>
<dbReference type="EMBL" id="HBGW01051097">
    <property type="protein sequence ID" value="CAD9584744.1"/>
    <property type="molecule type" value="Transcribed_RNA"/>
</dbReference>
<dbReference type="InterPro" id="IPR036390">
    <property type="entry name" value="WH_DNA-bd_sf"/>
</dbReference>
<dbReference type="Gene3D" id="1.10.10.10">
    <property type="entry name" value="Winged helix-like DNA-binding domain superfamily/Winged helix DNA-binding domain"/>
    <property type="match status" value="1"/>
</dbReference>
<comment type="subcellular location">
    <subcellularLocation>
        <location evidence="1">Nucleus</location>
    </subcellularLocation>
</comment>
<dbReference type="PROSITE" id="PS50961">
    <property type="entry name" value="HTH_LA"/>
    <property type="match status" value="1"/>
</dbReference>
<reference evidence="6" key="1">
    <citation type="submission" date="2021-01" db="EMBL/GenBank/DDBJ databases">
        <authorList>
            <person name="Corre E."/>
            <person name="Pelletier E."/>
            <person name="Niang G."/>
            <person name="Scheremetjew M."/>
            <person name="Finn R."/>
            <person name="Kale V."/>
            <person name="Holt S."/>
            <person name="Cochrane G."/>
            <person name="Meng A."/>
            <person name="Brown T."/>
            <person name="Cohen L."/>
        </authorList>
    </citation>
    <scope>NUCLEOTIDE SEQUENCE</scope>
    <source>
        <strain evidence="6">RCC3387</strain>
    </source>
</reference>
<dbReference type="Pfam" id="PF05383">
    <property type="entry name" value="La"/>
    <property type="match status" value="1"/>
</dbReference>
<accession>A0A6U6NP90</accession>
<evidence type="ECO:0000259" key="5">
    <source>
        <dbReference type="PROSITE" id="PS50961"/>
    </source>
</evidence>
<dbReference type="GO" id="GO:0005737">
    <property type="term" value="C:cytoplasm"/>
    <property type="evidence" value="ECO:0007669"/>
    <property type="project" value="UniProtKB-ARBA"/>
</dbReference>
<evidence type="ECO:0000256" key="1">
    <source>
        <dbReference type="ARBA" id="ARBA00004123"/>
    </source>
</evidence>
<protein>
    <recommendedName>
        <fullName evidence="5">HTH La-type RNA-binding domain-containing protein</fullName>
    </recommendedName>
</protein>
<dbReference type="InterPro" id="IPR045180">
    <property type="entry name" value="La_dom_prot"/>
</dbReference>
<evidence type="ECO:0000256" key="3">
    <source>
        <dbReference type="ARBA" id="ARBA00023242"/>
    </source>
</evidence>
<evidence type="ECO:0000256" key="4">
    <source>
        <dbReference type="PROSITE-ProRule" id="PRU00332"/>
    </source>
</evidence>
<dbReference type="InterPro" id="IPR036388">
    <property type="entry name" value="WH-like_DNA-bd_sf"/>
</dbReference>
<organism evidence="6">
    <name type="scientific">Zooxanthella nutricula</name>
    <dbReference type="NCBI Taxonomy" id="1333877"/>
    <lineage>
        <taxon>Eukaryota</taxon>
        <taxon>Sar</taxon>
        <taxon>Alveolata</taxon>
        <taxon>Dinophyceae</taxon>
        <taxon>Peridiniales</taxon>
        <taxon>Peridiniales incertae sedis</taxon>
        <taxon>Zooxanthella</taxon>
    </lineage>
</organism>
<gene>
    <name evidence="6" type="ORF">BRAN1462_LOCUS32493</name>
</gene>
<dbReference type="PANTHER" id="PTHR22792">
    <property type="entry name" value="LUPUS LA PROTEIN-RELATED"/>
    <property type="match status" value="1"/>
</dbReference>